<feature type="region of interest" description="Disordered" evidence="1">
    <location>
        <begin position="49"/>
        <end position="80"/>
    </location>
</feature>
<feature type="region of interest" description="Disordered" evidence="1">
    <location>
        <begin position="334"/>
        <end position="356"/>
    </location>
</feature>
<dbReference type="Gramene" id="Os09t0551550-00">
    <property type="protein sequence ID" value="Os09t0551550-00"/>
    <property type="gene ID" value="Os09g0551550"/>
</dbReference>
<sequence>RRVAPGPAAAQVGVRVRQARAVAAALRGARLERRHVRHVHELVRRLHPGHGQEAVAAPHRHRPPATAARRRLEAGEAPARRDRRRRVVAVAVGAAVAVAAAPGGPLLEHRPRRRGGAPPLELVLAGVGERVPGVRRAGGDGELDGDLVVAAEDGEVVDGGAVRLVLAVHHVARPRPVPHHRPRPVPHEHLQERVRVAAVREAPRRRVAGAPPRHQPVGGARRVHHPQLHPGQERVGRVLEALPQGGAVRRPDDEVTGVHQHRGRVAVAGAGGATGDVGRPADAAVGVGHDEVGGVGQGQGRAICDRGFLVGDPDHGAHRDVVVPYAEVELGRGGVGGGEEAHGEGAAVGDDGGIRG</sequence>
<keyword evidence="2" id="KW-0472">Membrane</keyword>
<proteinExistence type="predicted"/>
<feature type="non-terminal residue" evidence="3">
    <location>
        <position position="1"/>
    </location>
</feature>
<reference evidence="3 4" key="2">
    <citation type="journal article" date="2013" name="Plant Cell Physiol.">
        <title>Rice Annotation Project Database (RAP-DB): an integrative and interactive database for rice genomics.</title>
        <authorList>
            <person name="Sakai H."/>
            <person name="Lee S.S."/>
            <person name="Tanaka T."/>
            <person name="Numa H."/>
            <person name="Kim J."/>
            <person name="Kawahara Y."/>
            <person name="Wakimoto H."/>
            <person name="Yang C.C."/>
            <person name="Iwamoto M."/>
            <person name="Abe T."/>
            <person name="Yamada Y."/>
            <person name="Muto A."/>
            <person name="Inokuchi H."/>
            <person name="Ikemura T."/>
            <person name="Matsumoto T."/>
            <person name="Sasaki T."/>
            <person name="Itoh T."/>
        </authorList>
    </citation>
    <scope>NUCLEOTIDE SEQUENCE [LARGE SCALE GENOMIC DNA]</scope>
    <source>
        <strain evidence="4">cv. Nipponbare</strain>
    </source>
</reference>
<dbReference type="EMBL" id="AP014965">
    <property type="protein sequence ID" value="BAT09313.1"/>
    <property type="molecule type" value="Genomic_DNA"/>
</dbReference>
<dbReference type="FunCoup" id="A0A0P0XQY7">
    <property type="interactions" value="4"/>
</dbReference>
<name>A0A0P0XQY7_ORYSJ</name>
<dbReference type="AlphaFoldDB" id="A0A0P0XQY7"/>
<gene>
    <name evidence="3" type="ordered locus">Os09g0551550</name>
    <name evidence="3" type="ORF">OSNPB_090551550</name>
</gene>
<dbReference type="InParanoid" id="A0A0P0XQY7"/>
<feature type="transmembrane region" description="Helical" evidence="2">
    <location>
        <begin position="87"/>
        <end position="107"/>
    </location>
</feature>
<keyword evidence="2" id="KW-0812">Transmembrane</keyword>
<keyword evidence="4" id="KW-1185">Reference proteome</keyword>
<dbReference type="PaxDb" id="39947-A0A0P0XQY7"/>
<evidence type="ECO:0000256" key="2">
    <source>
        <dbReference type="SAM" id="Phobius"/>
    </source>
</evidence>
<organism evidence="3 4">
    <name type="scientific">Oryza sativa subsp. japonica</name>
    <name type="common">Rice</name>
    <dbReference type="NCBI Taxonomy" id="39947"/>
    <lineage>
        <taxon>Eukaryota</taxon>
        <taxon>Viridiplantae</taxon>
        <taxon>Streptophyta</taxon>
        <taxon>Embryophyta</taxon>
        <taxon>Tracheophyta</taxon>
        <taxon>Spermatophyta</taxon>
        <taxon>Magnoliopsida</taxon>
        <taxon>Liliopsida</taxon>
        <taxon>Poales</taxon>
        <taxon>Poaceae</taxon>
        <taxon>BOP clade</taxon>
        <taxon>Oryzoideae</taxon>
        <taxon>Oryzeae</taxon>
        <taxon>Oryzinae</taxon>
        <taxon>Oryza</taxon>
        <taxon>Oryza sativa</taxon>
    </lineage>
</organism>
<feature type="compositionally biased region" description="Basic and acidic residues" evidence="1">
    <location>
        <begin position="70"/>
        <end position="80"/>
    </location>
</feature>
<protein>
    <submittedName>
        <fullName evidence="3">Os09g0551550 protein</fullName>
    </submittedName>
</protein>
<keyword evidence="2" id="KW-1133">Transmembrane helix</keyword>
<evidence type="ECO:0000313" key="3">
    <source>
        <dbReference type="EMBL" id="BAT09313.1"/>
    </source>
</evidence>
<accession>A0A0P0XQY7</accession>
<evidence type="ECO:0000313" key="4">
    <source>
        <dbReference type="Proteomes" id="UP000059680"/>
    </source>
</evidence>
<evidence type="ECO:0000256" key="1">
    <source>
        <dbReference type="SAM" id="MobiDB-lite"/>
    </source>
</evidence>
<dbReference type="Proteomes" id="UP000059680">
    <property type="component" value="Chromosome 9"/>
</dbReference>
<reference evidence="4" key="1">
    <citation type="journal article" date="2005" name="Nature">
        <title>The map-based sequence of the rice genome.</title>
        <authorList>
            <consortium name="International rice genome sequencing project (IRGSP)"/>
            <person name="Matsumoto T."/>
            <person name="Wu J."/>
            <person name="Kanamori H."/>
            <person name="Katayose Y."/>
            <person name="Fujisawa M."/>
            <person name="Namiki N."/>
            <person name="Mizuno H."/>
            <person name="Yamamoto K."/>
            <person name="Antonio B.A."/>
            <person name="Baba T."/>
            <person name="Sakata K."/>
            <person name="Nagamura Y."/>
            <person name="Aoki H."/>
            <person name="Arikawa K."/>
            <person name="Arita K."/>
            <person name="Bito T."/>
            <person name="Chiden Y."/>
            <person name="Fujitsuka N."/>
            <person name="Fukunaka R."/>
            <person name="Hamada M."/>
            <person name="Harada C."/>
            <person name="Hayashi A."/>
            <person name="Hijishita S."/>
            <person name="Honda M."/>
            <person name="Hosokawa S."/>
            <person name="Ichikawa Y."/>
            <person name="Idonuma A."/>
            <person name="Iijima M."/>
            <person name="Ikeda M."/>
            <person name="Ikeno M."/>
            <person name="Ito K."/>
            <person name="Ito S."/>
            <person name="Ito T."/>
            <person name="Ito Y."/>
            <person name="Ito Y."/>
            <person name="Iwabuchi A."/>
            <person name="Kamiya K."/>
            <person name="Karasawa W."/>
            <person name="Kurita K."/>
            <person name="Katagiri S."/>
            <person name="Kikuta A."/>
            <person name="Kobayashi H."/>
            <person name="Kobayashi N."/>
            <person name="Machita K."/>
            <person name="Maehara T."/>
            <person name="Masukawa M."/>
            <person name="Mizubayashi T."/>
            <person name="Mukai Y."/>
            <person name="Nagasaki H."/>
            <person name="Nagata Y."/>
            <person name="Naito S."/>
            <person name="Nakashima M."/>
            <person name="Nakama Y."/>
            <person name="Nakamichi Y."/>
            <person name="Nakamura M."/>
            <person name="Meguro A."/>
            <person name="Negishi M."/>
            <person name="Ohta I."/>
            <person name="Ohta T."/>
            <person name="Okamoto M."/>
            <person name="Ono N."/>
            <person name="Saji S."/>
            <person name="Sakaguchi M."/>
            <person name="Sakai K."/>
            <person name="Shibata M."/>
            <person name="Shimokawa T."/>
            <person name="Song J."/>
            <person name="Takazaki Y."/>
            <person name="Terasawa K."/>
            <person name="Tsugane M."/>
            <person name="Tsuji K."/>
            <person name="Ueda S."/>
            <person name="Waki K."/>
            <person name="Yamagata H."/>
            <person name="Yamamoto M."/>
            <person name="Yamamoto S."/>
            <person name="Yamane H."/>
            <person name="Yoshiki S."/>
            <person name="Yoshihara R."/>
            <person name="Yukawa K."/>
            <person name="Zhong H."/>
            <person name="Yano M."/>
            <person name="Yuan Q."/>
            <person name="Ouyang S."/>
            <person name="Liu J."/>
            <person name="Jones K.M."/>
            <person name="Gansberger K."/>
            <person name="Moffat K."/>
            <person name="Hill J."/>
            <person name="Bera J."/>
            <person name="Fadrosh D."/>
            <person name="Jin S."/>
            <person name="Johri S."/>
            <person name="Kim M."/>
            <person name="Overton L."/>
            <person name="Reardon M."/>
            <person name="Tsitrin T."/>
            <person name="Vuong H."/>
            <person name="Weaver B."/>
            <person name="Ciecko A."/>
            <person name="Tallon L."/>
            <person name="Jackson J."/>
            <person name="Pai G."/>
            <person name="Aken S.V."/>
            <person name="Utterback T."/>
            <person name="Reidmuller S."/>
            <person name="Feldblyum T."/>
            <person name="Hsiao J."/>
            <person name="Zismann V."/>
            <person name="Iobst S."/>
            <person name="de Vazeille A.R."/>
            <person name="Buell C.R."/>
            <person name="Ying K."/>
            <person name="Li Y."/>
            <person name="Lu T."/>
            <person name="Huang Y."/>
            <person name="Zhao Q."/>
            <person name="Feng Q."/>
            <person name="Zhang L."/>
            <person name="Zhu J."/>
            <person name="Weng Q."/>
            <person name="Mu J."/>
            <person name="Lu Y."/>
            <person name="Fan D."/>
            <person name="Liu Y."/>
            <person name="Guan J."/>
            <person name="Zhang Y."/>
            <person name="Yu S."/>
            <person name="Liu X."/>
            <person name="Zhang Y."/>
            <person name="Hong G."/>
            <person name="Han B."/>
            <person name="Choisne N."/>
            <person name="Demange N."/>
            <person name="Orjeda G."/>
            <person name="Samain S."/>
            <person name="Cattolico L."/>
            <person name="Pelletier E."/>
            <person name="Couloux A."/>
            <person name="Segurens B."/>
            <person name="Wincker P."/>
            <person name="D'Hont A."/>
            <person name="Scarpelli C."/>
            <person name="Weissenbach J."/>
            <person name="Salanoubat M."/>
            <person name="Quetier F."/>
            <person name="Yu Y."/>
            <person name="Kim H.R."/>
            <person name="Rambo T."/>
            <person name="Currie J."/>
            <person name="Collura K."/>
            <person name="Luo M."/>
            <person name="Yang T."/>
            <person name="Ammiraju J.S.S."/>
            <person name="Engler F."/>
            <person name="Soderlund C."/>
            <person name="Wing R.A."/>
            <person name="Palmer L.E."/>
            <person name="de la Bastide M."/>
            <person name="Spiegel L."/>
            <person name="Nascimento L."/>
            <person name="Zutavern T."/>
            <person name="O'Shaughnessy A."/>
            <person name="Dike S."/>
            <person name="Dedhia N."/>
            <person name="Preston R."/>
            <person name="Balija V."/>
            <person name="McCombie W.R."/>
            <person name="Chow T."/>
            <person name="Chen H."/>
            <person name="Chung M."/>
            <person name="Chen C."/>
            <person name="Shaw J."/>
            <person name="Wu H."/>
            <person name="Hsiao K."/>
            <person name="Chao Y."/>
            <person name="Chu M."/>
            <person name="Cheng C."/>
            <person name="Hour A."/>
            <person name="Lee P."/>
            <person name="Lin S."/>
            <person name="Lin Y."/>
            <person name="Liou J."/>
            <person name="Liu S."/>
            <person name="Hsing Y."/>
            <person name="Raghuvanshi S."/>
            <person name="Mohanty A."/>
            <person name="Bharti A.K."/>
            <person name="Gaur A."/>
            <person name="Gupta V."/>
            <person name="Kumar D."/>
            <person name="Ravi V."/>
            <person name="Vij S."/>
            <person name="Kapur A."/>
            <person name="Khurana P."/>
            <person name="Khurana P."/>
            <person name="Khurana J.P."/>
            <person name="Tyagi A.K."/>
            <person name="Gaikwad K."/>
            <person name="Singh A."/>
            <person name="Dalal V."/>
            <person name="Srivastava S."/>
            <person name="Dixit A."/>
            <person name="Pal A.K."/>
            <person name="Ghazi I.A."/>
            <person name="Yadav M."/>
            <person name="Pandit A."/>
            <person name="Bhargava A."/>
            <person name="Sureshbabu K."/>
            <person name="Batra K."/>
            <person name="Sharma T.R."/>
            <person name="Mohapatra T."/>
            <person name="Singh N.K."/>
            <person name="Messing J."/>
            <person name="Nelson A.B."/>
            <person name="Fuks G."/>
            <person name="Kavchok S."/>
            <person name="Keizer G."/>
            <person name="Linton E."/>
            <person name="Llaca V."/>
            <person name="Song R."/>
            <person name="Tanyolac B."/>
            <person name="Young S."/>
            <person name="Ho-Il K."/>
            <person name="Hahn J.H."/>
            <person name="Sangsakoo G."/>
            <person name="Vanavichit A."/>
            <person name="de Mattos Luiz.A.T."/>
            <person name="Zimmer P.D."/>
            <person name="Malone G."/>
            <person name="Dellagostin O."/>
            <person name="de Oliveira A.C."/>
            <person name="Bevan M."/>
            <person name="Bancroft I."/>
            <person name="Minx P."/>
            <person name="Cordum H."/>
            <person name="Wilson R."/>
            <person name="Cheng Z."/>
            <person name="Jin W."/>
            <person name="Jiang J."/>
            <person name="Leong S.A."/>
            <person name="Iwama H."/>
            <person name="Gojobori T."/>
            <person name="Itoh T."/>
            <person name="Niimura Y."/>
            <person name="Fujii Y."/>
            <person name="Habara T."/>
            <person name="Sakai H."/>
            <person name="Sato Y."/>
            <person name="Wilson G."/>
            <person name="Kumar K."/>
            <person name="McCouch S."/>
            <person name="Juretic N."/>
            <person name="Hoen D."/>
            <person name="Wright S."/>
            <person name="Bruskiewich R."/>
            <person name="Bureau T."/>
            <person name="Miyao A."/>
            <person name="Hirochika H."/>
            <person name="Nishikawa T."/>
            <person name="Kadowaki K."/>
            <person name="Sugiura M."/>
            <person name="Burr B."/>
            <person name="Sasaki T."/>
        </authorList>
    </citation>
    <scope>NUCLEOTIDE SEQUENCE [LARGE SCALE GENOMIC DNA]</scope>
    <source>
        <strain evidence="4">cv. Nipponbare</strain>
    </source>
</reference>
<reference evidence="3 4" key="3">
    <citation type="journal article" date="2013" name="Rice">
        <title>Improvement of the Oryza sativa Nipponbare reference genome using next generation sequence and optical map data.</title>
        <authorList>
            <person name="Kawahara Y."/>
            <person name="de la Bastide M."/>
            <person name="Hamilton J.P."/>
            <person name="Kanamori H."/>
            <person name="McCombie W.R."/>
            <person name="Ouyang S."/>
            <person name="Schwartz D.C."/>
            <person name="Tanaka T."/>
            <person name="Wu J."/>
            <person name="Zhou S."/>
            <person name="Childs K.L."/>
            <person name="Davidson R.M."/>
            <person name="Lin H."/>
            <person name="Quesada-Ocampo L."/>
            <person name="Vaillancourt B."/>
            <person name="Sakai H."/>
            <person name="Lee S.S."/>
            <person name="Kim J."/>
            <person name="Numa H."/>
            <person name="Itoh T."/>
            <person name="Buell C.R."/>
            <person name="Matsumoto T."/>
        </authorList>
    </citation>
    <scope>NUCLEOTIDE SEQUENCE [LARGE SCALE GENOMIC DNA]</scope>
    <source>
        <strain evidence="4">cv. Nipponbare</strain>
    </source>
</reference>